<evidence type="ECO:0000256" key="1">
    <source>
        <dbReference type="SAM" id="Phobius"/>
    </source>
</evidence>
<dbReference type="Proteomes" id="UP001173597">
    <property type="component" value="Unassembled WGS sequence"/>
</dbReference>
<protein>
    <submittedName>
        <fullName evidence="2">DUF4760 domain-containing protein</fullName>
    </submittedName>
</protein>
<dbReference type="AlphaFoldDB" id="A0AAW6X9Z9"/>
<dbReference type="RefSeq" id="WP_201621447.1">
    <property type="nucleotide sequence ID" value="NZ_JARTLO010000024.1"/>
</dbReference>
<dbReference type="InterPro" id="IPR031876">
    <property type="entry name" value="DUF4760"/>
</dbReference>
<evidence type="ECO:0000313" key="2">
    <source>
        <dbReference type="EMBL" id="MDK4767771.1"/>
    </source>
</evidence>
<sequence>MDLIVLTTQSLSSHISSSEWFLKNLPAATPVIAFSAAIIAYCGYRRQRRLHQEKLSYDFEHFYQNDKELKAHRDNLNTLFKKHRRENMDLTVFAGLDSENDYGKSIMFVLNNWEKCAHAIKEELLDEEYLYNVFHIVALRAYSLLEGYIDQRRKLPGNSDAYLNFRWLAERWKLKRLIESETKNSKTIENLVIKASDLHFKNKDLGFNCEIGDLKKMHLTLTYHNKKKGLFRWIKYQLRQRF</sequence>
<evidence type="ECO:0000313" key="4">
    <source>
        <dbReference type="Proteomes" id="UP001173597"/>
    </source>
</evidence>
<evidence type="ECO:0000313" key="3">
    <source>
        <dbReference type="EMBL" id="MDK5173335.1"/>
    </source>
</evidence>
<reference evidence="2" key="1">
    <citation type="submission" date="2023-01" db="EMBL/GenBank/DDBJ databases">
        <title>Genomic dissection of endemic carbapenem resistance: metallo-beta-lactamase gene dissemination through clonal, plasmid and integron transfer pathways.</title>
        <authorList>
            <person name="Macesic N."/>
        </authorList>
    </citation>
    <scope>NUCLEOTIDE SEQUENCE</scope>
    <source>
        <strain evidence="3">CPO382</strain>
        <strain evidence="2">CPO573</strain>
    </source>
</reference>
<keyword evidence="1" id="KW-0472">Membrane</keyword>
<dbReference type="Proteomes" id="UP001174748">
    <property type="component" value="Unassembled WGS sequence"/>
</dbReference>
<name>A0AAW6X9Z9_9GAMM</name>
<proteinExistence type="predicted"/>
<accession>A0AAW6X9Z9</accession>
<organism evidence="2 4">
    <name type="scientific">Serratia nevei</name>
    <dbReference type="NCBI Taxonomy" id="2703794"/>
    <lineage>
        <taxon>Bacteria</taxon>
        <taxon>Pseudomonadati</taxon>
        <taxon>Pseudomonadota</taxon>
        <taxon>Gammaproteobacteria</taxon>
        <taxon>Enterobacterales</taxon>
        <taxon>Yersiniaceae</taxon>
        <taxon>Serratia</taxon>
    </lineage>
</organism>
<keyword evidence="5" id="KW-1185">Reference proteome</keyword>
<keyword evidence="1" id="KW-1133">Transmembrane helix</keyword>
<keyword evidence="1" id="KW-0812">Transmembrane</keyword>
<comment type="caution">
    <text evidence="2">The sequence shown here is derived from an EMBL/GenBank/DDBJ whole genome shotgun (WGS) entry which is preliminary data.</text>
</comment>
<gene>
    <name evidence="2" type="ORF">P9854_18460</name>
    <name evidence="3" type="ORF">P9921_23075</name>
</gene>
<dbReference type="Pfam" id="PF15956">
    <property type="entry name" value="DUF4760"/>
    <property type="match status" value="1"/>
</dbReference>
<evidence type="ECO:0000313" key="5">
    <source>
        <dbReference type="Proteomes" id="UP001174748"/>
    </source>
</evidence>
<feature type="transmembrane region" description="Helical" evidence="1">
    <location>
        <begin position="20"/>
        <end position="44"/>
    </location>
</feature>
<dbReference type="EMBL" id="JARTLO010000024">
    <property type="protein sequence ID" value="MDK4767771.1"/>
    <property type="molecule type" value="Genomic_DNA"/>
</dbReference>
<dbReference type="EMBL" id="JARTOI010000057">
    <property type="protein sequence ID" value="MDK5173335.1"/>
    <property type="molecule type" value="Genomic_DNA"/>
</dbReference>